<dbReference type="DNASU" id="1118838"/>
<dbReference type="GO" id="GO:0005886">
    <property type="term" value="C:plasma membrane"/>
    <property type="evidence" value="ECO:0007669"/>
    <property type="project" value="UniProtKB-SubCell"/>
</dbReference>
<dbReference type="Proteomes" id="UP000000814">
    <property type="component" value="Chromosome"/>
</dbReference>
<organism evidence="9 10">
    <name type="scientific">Clostridium acetobutylicum (strain ATCC 824 / DSM 792 / JCM 1419 / IAM 19013 / LMG 5710 / NBRC 13948 / NRRL B-527 / VKM B-1787 / 2291 / W)</name>
    <dbReference type="NCBI Taxonomy" id="272562"/>
    <lineage>
        <taxon>Bacteria</taxon>
        <taxon>Bacillati</taxon>
        <taxon>Bacillota</taxon>
        <taxon>Clostridia</taxon>
        <taxon>Eubacteriales</taxon>
        <taxon>Clostridiaceae</taxon>
        <taxon>Clostridium</taxon>
    </lineage>
</organism>
<dbReference type="eggNOG" id="COG0586">
    <property type="taxonomic scope" value="Bacteria"/>
</dbReference>
<protein>
    <submittedName>
        <fullName evidence="9">Uncharacterized membrane-associated protein, DedA family</fullName>
    </submittedName>
</protein>
<feature type="transmembrane region" description="Helical" evidence="7">
    <location>
        <begin position="177"/>
        <end position="198"/>
    </location>
</feature>
<keyword evidence="4 7" id="KW-0812">Transmembrane</keyword>
<feature type="transmembrane region" description="Helical" evidence="7">
    <location>
        <begin position="12"/>
        <end position="36"/>
    </location>
</feature>
<keyword evidence="6 7" id="KW-0472">Membrane</keyword>
<evidence type="ECO:0000256" key="2">
    <source>
        <dbReference type="ARBA" id="ARBA00010792"/>
    </source>
</evidence>
<dbReference type="InterPro" id="IPR032816">
    <property type="entry name" value="VTT_dom"/>
</dbReference>
<feature type="transmembrane region" description="Helical" evidence="7">
    <location>
        <begin position="56"/>
        <end position="81"/>
    </location>
</feature>
<evidence type="ECO:0000256" key="7">
    <source>
        <dbReference type="SAM" id="Phobius"/>
    </source>
</evidence>
<dbReference type="HOGENOM" id="CLU_044208_1_2_9"/>
<comment type="subcellular location">
    <subcellularLocation>
        <location evidence="1">Cell membrane</location>
        <topology evidence="1">Multi-pass membrane protein</topology>
    </subcellularLocation>
</comment>
<evidence type="ECO:0000259" key="8">
    <source>
        <dbReference type="Pfam" id="PF09335"/>
    </source>
</evidence>
<dbReference type="InterPro" id="IPR051311">
    <property type="entry name" value="DedA_domain"/>
</dbReference>
<dbReference type="PANTHER" id="PTHR42709">
    <property type="entry name" value="ALKALINE PHOSPHATASE LIKE PROTEIN"/>
    <property type="match status" value="1"/>
</dbReference>
<dbReference type="OrthoDB" id="9813426at2"/>
<reference evidence="9 10" key="1">
    <citation type="journal article" date="2001" name="J. Bacteriol.">
        <title>Genome sequence and comparative analysis of the solvent-producing bacterium Clostridium acetobutylicum.</title>
        <authorList>
            <person name="Nolling J."/>
            <person name="Breton G."/>
            <person name="Omelchenko M.V."/>
            <person name="Makarova K.S."/>
            <person name="Zeng Q."/>
            <person name="Gibson R."/>
            <person name="Lee H.M."/>
            <person name="Dubois J."/>
            <person name="Qiu D."/>
            <person name="Hitti J."/>
            <person name="Wolf Y.I."/>
            <person name="Tatusov R.L."/>
            <person name="Sabathe F."/>
            <person name="Doucette-Stamm L."/>
            <person name="Soucaille P."/>
            <person name="Daly M.J."/>
            <person name="Bennett G.N."/>
            <person name="Koonin E.V."/>
            <person name="Smith D.R."/>
        </authorList>
    </citation>
    <scope>NUCLEOTIDE SEQUENCE [LARGE SCALE GENOMIC DNA]</scope>
    <source>
        <strain evidence="10">ATCC 824 / DSM 792 / JCM 1419 / LMG 5710 / VKM B-1787</strain>
    </source>
</reference>
<sequence length="207" mass="22825">MIEHIIDIIIVLLAKLGYAGTFFGMLFESACIPIPSEIVLPFGGYLSSSSAPQGHTLNLVLVIISATLGGTVGSILAYTIGAKGGRILVYKYASKLHLSKEKIEKSEAVFDKYGDKIIFLSRLLPIIRTFISLPAGIAKMDFTKFTIYTLVGSAIWSTLLVYAGFVMGKNWESIRSYFHIADYLVAGAIILFIVYRIIVYIKKKTKK</sequence>
<dbReference type="PATRIC" id="fig|272562.8.peg.2845"/>
<dbReference type="AlphaFoldDB" id="Q97FS2"/>
<keyword evidence="3" id="KW-1003">Cell membrane</keyword>
<keyword evidence="5 7" id="KW-1133">Transmembrane helix</keyword>
<proteinExistence type="inferred from homology"/>
<keyword evidence="10" id="KW-1185">Reference proteome</keyword>
<gene>
    <name evidence="9" type="ordered locus">CA_C2655</name>
</gene>
<dbReference type="PIR" id="G97226">
    <property type="entry name" value="G97226"/>
</dbReference>
<dbReference type="Pfam" id="PF09335">
    <property type="entry name" value="VTT_dom"/>
    <property type="match status" value="1"/>
</dbReference>
<feature type="transmembrane region" description="Helical" evidence="7">
    <location>
        <begin position="145"/>
        <end position="165"/>
    </location>
</feature>
<evidence type="ECO:0000256" key="1">
    <source>
        <dbReference type="ARBA" id="ARBA00004651"/>
    </source>
</evidence>
<evidence type="ECO:0000313" key="10">
    <source>
        <dbReference type="Proteomes" id="UP000000814"/>
    </source>
</evidence>
<comment type="similarity">
    <text evidence="2">Belongs to the DedA family.</text>
</comment>
<dbReference type="PANTHER" id="PTHR42709:SF6">
    <property type="entry name" value="UNDECAPRENYL PHOSPHATE TRANSPORTER A"/>
    <property type="match status" value="1"/>
</dbReference>
<dbReference type="KEGG" id="cac:CA_C2655"/>
<dbReference type="RefSeq" id="WP_010965943.1">
    <property type="nucleotide sequence ID" value="NC_003030.1"/>
</dbReference>
<evidence type="ECO:0000256" key="4">
    <source>
        <dbReference type="ARBA" id="ARBA00022692"/>
    </source>
</evidence>
<accession>Q97FS2</accession>
<dbReference type="STRING" id="272562.CA_C2655"/>
<evidence type="ECO:0000256" key="3">
    <source>
        <dbReference type="ARBA" id="ARBA00022475"/>
    </source>
</evidence>
<feature type="domain" description="VTT" evidence="8">
    <location>
        <begin position="34"/>
        <end position="164"/>
    </location>
</feature>
<evidence type="ECO:0000256" key="6">
    <source>
        <dbReference type="ARBA" id="ARBA00023136"/>
    </source>
</evidence>
<evidence type="ECO:0000313" key="9">
    <source>
        <dbReference type="EMBL" id="AAK80602.1"/>
    </source>
</evidence>
<dbReference type="EMBL" id="AE001437">
    <property type="protein sequence ID" value="AAK80602.1"/>
    <property type="molecule type" value="Genomic_DNA"/>
</dbReference>
<name>Q97FS2_CLOAB</name>
<evidence type="ECO:0000256" key="5">
    <source>
        <dbReference type="ARBA" id="ARBA00022989"/>
    </source>
</evidence>
<dbReference type="GeneID" id="44999123"/>